<dbReference type="InterPro" id="IPR000531">
    <property type="entry name" value="Beta-barrel_TonB"/>
</dbReference>
<evidence type="ECO:0000256" key="10">
    <source>
        <dbReference type="SAM" id="SignalP"/>
    </source>
</evidence>
<feature type="domain" description="TonB-dependent receptor plug" evidence="12">
    <location>
        <begin position="61"/>
        <end position="174"/>
    </location>
</feature>
<dbReference type="EMBL" id="CP117417">
    <property type="protein sequence ID" value="WCT76255.1"/>
    <property type="molecule type" value="Genomic_DNA"/>
</dbReference>
<dbReference type="PANTHER" id="PTHR40980">
    <property type="entry name" value="PLUG DOMAIN-CONTAINING PROTEIN"/>
    <property type="match status" value="1"/>
</dbReference>
<gene>
    <name evidence="13" type="ORF">PQ457_09855</name>
</gene>
<organism evidence="13 14">
    <name type="scientific">Novosphingobium humi</name>
    <dbReference type="NCBI Taxonomy" id="2282397"/>
    <lineage>
        <taxon>Bacteria</taxon>
        <taxon>Pseudomonadati</taxon>
        <taxon>Pseudomonadota</taxon>
        <taxon>Alphaproteobacteria</taxon>
        <taxon>Sphingomonadales</taxon>
        <taxon>Sphingomonadaceae</taxon>
        <taxon>Novosphingobium</taxon>
    </lineage>
</organism>
<sequence length="976" mass="104658">MGQFSAAQLRLAASGLAIIAAGFAAAAQAQAPVTPAPAKGDEQTIIVTGFRTSLAAALNEKRASAAAIDTIKAEDVGKFPDSNLAESMQRVPGIALARGDGGEGKNISVRGLGPGFTRVRLNGMEGTAQTGSSDIYGAGNTGRSFDFNVFPTEIFSELAVRKTPSADVEEGSLGATVDLKAPHPLDFHKTFVATVSAKGVWNEVSKKLDPRFSVLLSKQNEEGTFGVLATASYSHRNIREVGYSAVNILPTYVNGGFCSPIGYAPQNPATNAAKGTDAANCSTGNPRTGSTAAYNLIQSMTGPSGQAGGGVFLPRIPRYLNSRQDAERMGGSLALQWKPDDNTEIVFDALFSRYKVTRWDNYIDALSFARNASNNGQPMTSVVDLSVKPNGSLLYGLFNGVDLRSESLRDKFTTTFGQANLNIHHKFTDHLTMDIMAGYSRSIFDNPERLTVNLDAIDTPGYSIDFRGGGSIPVMKYGIDVANPANFNYAPGRADGTVLGNFNTRNWKVTTDNYTFEANSTYEFNDAFKIKGGLQYRQSAFKNRVLGVAPANQATTALPAGASVADFTYQITGLNNLLIPGALPSFLATDIDKWKQTVGFNNFTFCGVECGNGSPEVREEEKSAFLMGQFNLPDTLPIPIRGDVGVRFVNTTQHTVGYIPTNAAAGSAYPTVAIPAIVDRSYSDWLPSANLVLEFTPHLLGRLSAAKVMSRPELGVLPSGGSVNAVTRTATIGNPYLDPIRASTYDAALEWYFRPGSLLSVAYFHKDISTYIQSVSSLVPYNTLGLPNSLLTAAGTQPTDLFTVTRSVNTKGGPLNGFEVNLQLPFTFLRGFAKDFGLLANYTHVSSKVNYVLQSSGGAATLSTTANLVNMSPDTASGTLYYENRKFSIRGTINYRGPFIRQIPSGANDSDILGNSATTFVDASFSYNLMKDIKFTIEGQNLTDEHNTLYIDSGRQDPLFNTRIGRTITVGVNAKF</sequence>
<accession>A0ABY7TV81</accession>
<dbReference type="Gene3D" id="2.170.130.10">
    <property type="entry name" value="TonB-dependent receptor, plug domain"/>
    <property type="match status" value="1"/>
</dbReference>
<keyword evidence="4 8" id="KW-0812">Transmembrane</keyword>
<feature type="chain" id="PRO_5047548983" evidence="10">
    <location>
        <begin position="27"/>
        <end position="976"/>
    </location>
</feature>
<dbReference type="PANTHER" id="PTHR40980:SF3">
    <property type="entry name" value="TONB-DEPENDENT RECEPTOR-LIKE BETA-BARREL DOMAIN-CONTAINING PROTEIN"/>
    <property type="match status" value="1"/>
</dbReference>
<keyword evidence="5 9" id="KW-0798">TonB box</keyword>
<dbReference type="InterPro" id="IPR012910">
    <property type="entry name" value="Plug_dom"/>
</dbReference>
<dbReference type="InterPro" id="IPR036942">
    <property type="entry name" value="Beta-barrel_TonB_sf"/>
</dbReference>
<feature type="domain" description="TonB-dependent receptor-like beta-barrel" evidence="11">
    <location>
        <begin position="484"/>
        <end position="942"/>
    </location>
</feature>
<keyword evidence="10" id="KW-0732">Signal</keyword>
<keyword evidence="6 8" id="KW-0472">Membrane</keyword>
<evidence type="ECO:0000259" key="12">
    <source>
        <dbReference type="Pfam" id="PF07715"/>
    </source>
</evidence>
<evidence type="ECO:0000256" key="8">
    <source>
        <dbReference type="PROSITE-ProRule" id="PRU01360"/>
    </source>
</evidence>
<dbReference type="RefSeq" id="WP_273616706.1">
    <property type="nucleotide sequence ID" value="NZ_CP117417.1"/>
</dbReference>
<dbReference type="Proteomes" id="UP001218231">
    <property type="component" value="Chromosome"/>
</dbReference>
<name>A0ABY7TV81_9SPHN</name>
<dbReference type="InterPro" id="IPR037066">
    <property type="entry name" value="Plug_dom_sf"/>
</dbReference>
<evidence type="ECO:0000256" key="3">
    <source>
        <dbReference type="ARBA" id="ARBA00022452"/>
    </source>
</evidence>
<evidence type="ECO:0000256" key="6">
    <source>
        <dbReference type="ARBA" id="ARBA00023136"/>
    </source>
</evidence>
<dbReference type="NCBIfam" id="TIGR01782">
    <property type="entry name" value="TonB-Xanth-Caul"/>
    <property type="match status" value="1"/>
</dbReference>
<keyword evidence="7 8" id="KW-0998">Cell outer membrane</keyword>
<evidence type="ECO:0000256" key="4">
    <source>
        <dbReference type="ARBA" id="ARBA00022692"/>
    </source>
</evidence>
<evidence type="ECO:0000313" key="13">
    <source>
        <dbReference type="EMBL" id="WCT76255.1"/>
    </source>
</evidence>
<evidence type="ECO:0000256" key="5">
    <source>
        <dbReference type="ARBA" id="ARBA00023077"/>
    </source>
</evidence>
<comment type="similarity">
    <text evidence="8 9">Belongs to the TonB-dependent receptor family.</text>
</comment>
<evidence type="ECO:0000256" key="7">
    <source>
        <dbReference type="ARBA" id="ARBA00023237"/>
    </source>
</evidence>
<dbReference type="Gene3D" id="2.40.170.20">
    <property type="entry name" value="TonB-dependent receptor, beta-barrel domain"/>
    <property type="match status" value="1"/>
</dbReference>
<protein>
    <submittedName>
        <fullName evidence="13">TonB-dependent receptor</fullName>
    </submittedName>
</protein>
<keyword evidence="3 8" id="KW-1134">Transmembrane beta strand</keyword>
<proteinExistence type="inferred from homology"/>
<dbReference type="PROSITE" id="PS52016">
    <property type="entry name" value="TONB_DEPENDENT_REC_3"/>
    <property type="match status" value="1"/>
</dbReference>
<dbReference type="InterPro" id="IPR039426">
    <property type="entry name" value="TonB-dep_rcpt-like"/>
</dbReference>
<keyword evidence="2 8" id="KW-0813">Transport</keyword>
<evidence type="ECO:0000256" key="9">
    <source>
        <dbReference type="RuleBase" id="RU003357"/>
    </source>
</evidence>
<evidence type="ECO:0000256" key="2">
    <source>
        <dbReference type="ARBA" id="ARBA00022448"/>
    </source>
</evidence>
<evidence type="ECO:0000313" key="14">
    <source>
        <dbReference type="Proteomes" id="UP001218231"/>
    </source>
</evidence>
<feature type="signal peptide" evidence="10">
    <location>
        <begin position="1"/>
        <end position="26"/>
    </location>
</feature>
<keyword evidence="14" id="KW-1185">Reference proteome</keyword>
<comment type="subcellular location">
    <subcellularLocation>
        <location evidence="1 8">Cell outer membrane</location>
        <topology evidence="1 8">Multi-pass membrane protein</topology>
    </subcellularLocation>
</comment>
<dbReference type="CDD" id="cd01347">
    <property type="entry name" value="ligand_gated_channel"/>
    <property type="match status" value="1"/>
</dbReference>
<dbReference type="Pfam" id="PF07715">
    <property type="entry name" value="Plug"/>
    <property type="match status" value="1"/>
</dbReference>
<dbReference type="SUPFAM" id="SSF56935">
    <property type="entry name" value="Porins"/>
    <property type="match status" value="1"/>
</dbReference>
<evidence type="ECO:0000259" key="11">
    <source>
        <dbReference type="Pfam" id="PF00593"/>
    </source>
</evidence>
<dbReference type="InterPro" id="IPR010104">
    <property type="entry name" value="TonB_rcpt_bac"/>
</dbReference>
<reference evidence="13 14" key="1">
    <citation type="submission" date="2023-02" db="EMBL/GenBank/DDBJ databases">
        <title>Genome sequence of Novosphingobium humi KACC 19094.</title>
        <authorList>
            <person name="Kim S."/>
            <person name="Heo J."/>
            <person name="Kwon S.-W."/>
        </authorList>
    </citation>
    <scope>NUCLEOTIDE SEQUENCE [LARGE SCALE GENOMIC DNA]</scope>
    <source>
        <strain evidence="13 14">KACC 19094</strain>
    </source>
</reference>
<keyword evidence="13" id="KW-0675">Receptor</keyword>
<evidence type="ECO:0000256" key="1">
    <source>
        <dbReference type="ARBA" id="ARBA00004571"/>
    </source>
</evidence>
<dbReference type="Pfam" id="PF00593">
    <property type="entry name" value="TonB_dep_Rec_b-barrel"/>
    <property type="match status" value="1"/>
</dbReference>